<protein>
    <submittedName>
        <fullName evidence="1">PiggyBac transposable element-derived protein 4-like</fullName>
    </submittedName>
</protein>
<reference evidence="1 2" key="1">
    <citation type="journal article" date="2024" name="Ann. Entomol. Soc. Am.">
        <title>Genomic analyses of the southern and eastern yellowjacket wasps (Hymenoptera: Vespidae) reveal evolutionary signatures of social life.</title>
        <authorList>
            <person name="Catto M.A."/>
            <person name="Caine P.B."/>
            <person name="Orr S.E."/>
            <person name="Hunt B.G."/>
            <person name="Goodisman M.A.D."/>
        </authorList>
    </citation>
    <scope>NUCLEOTIDE SEQUENCE [LARGE SCALE GENOMIC DNA]</scope>
    <source>
        <strain evidence="1">232</strain>
        <tissue evidence="1">Head and thorax</tissue>
    </source>
</reference>
<accession>A0ABD2ASL4</accession>
<dbReference type="Proteomes" id="UP001607303">
    <property type="component" value="Unassembled WGS sequence"/>
</dbReference>
<evidence type="ECO:0000313" key="2">
    <source>
        <dbReference type="Proteomes" id="UP001607303"/>
    </source>
</evidence>
<name>A0ABD2ASL4_VESMC</name>
<dbReference type="AlphaFoldDB" id="A0ABD2ASL4"/>
<dbReference type="EMBL" id="JAYRBN010000114">
    <property type="protein sequence ID" value="KAL2723601.1"/>
    <property type="molecule type" value="Genomic_DNA"/>
</dbReference>
<gene>
    <name evidence="1" type="ORF">V1477_019452</name>
</gene>
<sequence length="145" mass="17682">MMLEKIHGAQWHHIFTDRYYTTLHFGSRISQTQIPFDLTNRTEFDVEVNIKKPNIIVNYIKYMSGVDRADQYALKYRLAICLFNLYILYKLKKKKRKERSFTHLRYLKMLIQELREIYRQSRDRASTLSINEPQLNEKLHVILRR</sequence>
<evidence type="ECO:0000313" key="1">
    <source>
        <dbReference type="EMBL" id="KAL2723601.1"/>
    </source>
</evidence>
<comment type="caution">
    <text evidence="1">The sequence shown here is derived from an EMBL/GenBank/DDBJ whole genome shotgun (WGS) entry which is preliminary data.</text>
</comment>
<proteinExistence type="predicted"/>
<organism evidence="1 2">
    <name type="scientific">Vespula maculifrons</name>
    <name type="common">Eastern yellow jacket</name>
    <name type="synonym">Wasp</name>
    <dbReference type="NCBI Taxonomy" id="7453"/>
    <lineage>
        <taxon>Eukaryota</taxon>
        <taxon>Metazoa</taxon>
        <taxon>Ecdysozoa</taxon>
        <taxon>Arthropoda</taxon>
        <taxon>Hexapoda</taxon>
        <taxon>Insecta</taxon>
        <taxon>Pterygota</taxon>
        <taxon>Neoptera</taxon>
        <taxon>Endopterygota</taxon>
        <taxon>Hymenoptera</taxon>
        <taxon>Apocrita</taxon>
        <taxon>Aculeata</taxon>
        <taxon>Vespoidea</taxon>
        <taxon>Vespidae</taxon>
        <taxon>Vespinae</taxon>
        <taxon>Vespula</taxon>
    </lineage>
</organism>
<keyword evidence="2" id="KW-1185">Reference proteome</keyword>